<evidence type="ECO:0000313" key="5">
    <source>
        <dbReference type="Proteomes" id="UP000029995"/>
    </source>
</evidence>
<dbReference type="OrthoDB" id="9807264at2"/>
<evidence type="ECO:0000256" key="1">
    <source>
        <dbReference type="ARBA" id="ARBA00008571"/>
    </source>
</evidence>
<proteinExistence type="inferred from homology"/>
<dbReference type="Gene3D" id="1.10.150.250">
    <property type="entry name" value="Flavinator of succinate dehydrogenase"/>
    <property type="match status" value="1"/>
</dbReference>
<dbReference type="EMBL" id="JANX01000024">
    <property type="protein sequence ID" value="KGM35523.1"/>
    <property type="molecule type" value="Genomic_DNA"/>
</dbReference>
<reference evidence="4 5" key="1">
    <citation type="submission" date="2014-01" db="EMBL/GenBank/DDBJ databases">
        <title>Genome sequence determination for a cystic fibrosis isolate, Inquilinus limosus.</title>
        <authorList>
            <person name="Pino M."/>
            <person name="Di Conza J."/>
            <person name="Gutkind G."/>
        </authorList>
    </citation>
    <scope>NUCLEOTIDE SEQUENCE [LARGE SCALE GENOMIC DNA]</scope>
    <source>
        <strain evidence="4 5">MP06</strain>
    </source>
</reference>
<dbReference type="InterPro" id="IPR036714">
    <property type="entry name" value="SDH_sf"/>
</dbReference>
<dbReference type="InterPro" id="IPR005631">
    <property type="entry name" value="SDH"/>
</dbReference>
<gene>
    <name evidence="4" type="ORF">P409_04065</name>
</gene>
<dbReference type="Pfam" id="PF03937">
    <property type="entry name" value="Sdh5"/>
    <property type="match status" value="1"/>
</dbReference>
<sequence>MTKQIDSDAAAPLRRRLRFRSWHRGTREADLLLGGFADATLDGLDAAQLARYGELLENNDPDLWDWVTERVPVPADSDSDVMRLLIDYARARGRG</sequence>
<keyword evidence="3" id="KW-0143">Chaperone</keyword>
<dbReference type="SUPFAM" id="SSF109910">
    <property type="entry name" value="YgfY-like"/>
    <property type="match status" value="1"/>
</dbReference>
<accession>A0A0A0DC94</accession>
<comment type="similarity">
    <text evidence="1">Belongs to the SdhE FAD assembly factor family.</text>
</comment>
<dbReference type="RefSeq" id="WP_034832036.1">
    <property type="nucleotide sequence ID" value="NZ_JANX01000024.1"/>
</dbReference>
<evidence type="ECO:0000313" key="4">
    <source>
        <dbReference type="EMBL" id="KGM35523.1"/>
    </source>
</evidence>
<protein>
    <recommendedName>
        <fullName evidence="2">FAD assembly factor SdhE</fullName>
    </recommendedName>
</protein>
<dbReference type="PANTHER" id="PTHR12469">
    <property type="entry name" value="PROTEIN EMI5 HOMOLOG, MITOCHONDRIAL"/>
    <property type="match status" value="1"/>
</dbReference>
<dbReference type="GO" id="GO:0006099">
    <property type="term" value="P:tricarboxylic acid cycle"/>
    <property type="evidence" value="ECO:0007669"/>
    <property type="project" value="TreeGrafter"/>
</dbReference>
<dbReference type="AlphaFoldDB" id="A0A0A0DC94"/>
<dbReference type="PANTHER" id="PTHR12469:SF2">
    <property type="entry name" value="SUCCINATE DEHYDROGENASE ASSEMBLY FACTOR 2, MITOCHONDRIAL"/>
    <property type="match status" value="1"/>
</dbReference>
<comment type="caution">
    <text evidence="4">The sequence shown here is derived from an EMBL/GenBank/DDBJ whole genome shotgun (WGS) entry which is preliminary data.</text>
</comment>
<organism evidence="4 5">
    <name type="scientific">Inquilinus limosus MP06</name>
    <dbReference type="NCBI Taxonomy" id="1398085"/>
    <lineage>
        <taxon>Bacteria</taxon>
        <taxon>Pseudomonadati</taxon>
        <taxon>Pseudomonadota</taxon>
        <taxon>Alphaproteobacteria</taxon>
        <taxon>Rhodospirillales</taxon>
        <taxon>Rhodospirillaceae</taxon>
        <taxon>Inquilinus</taxon>
    </lineage>
</organism>
<name>A0A0A0DC94_9PROT</name>
<evidence type="ECO:0000256" key="2">
    <source>
        <dbReference type="ARBA" id="ARBA00019418"/>
    </source>
</evidence>
<evidence type="ECO:0000256" key="3">
    <source>
        <dbReference type="ARBA" id="ARBA00023186"/>
    </source>
</evidence>
<dbReference type="Proteomes" id="UP000029995">
    <property type="component" value="Unassembled WGS sequence"/>
</dbReference>